<dbReference type="InterPro" id="IPR003593">
    <property type="entry name" value="AAA+_ATPase"/>
</dbReference>
<accession>A0ABR4AH49</accession>
<feature type="region of interest" description="Disordered" evidence="1">
    <location>
        <begin position="39"/>
        <end position="60"/>
    </location>
</feature>
<gene>
    <name evidence="3" type="ORF">N7G274_002855</name>
</gene>
<dbReference type="InterPro" id="IPR054289">
    <property type="entry name" value="DUF7025"/>
</dbReference>
<proteinExistence type="predicted"/>
<comment type="caution">
    <text evidence="3">The sequence shown here is derived from an EMBL/GenBank/DDBJ whole genome shotgun (WGS) entry which is preliminary data.</text>
</comment>
<dbReference type="Pfam" id="PF00004">
    <property type="entry name" value="AAA"/>
    <property type="match status" value="1"/>
</dbReference>
<protein>
    <recommendedName>
        <fullName evidence="2">AAA+ ATPase domain-containing protein</fullName>
    </recommendedName>
</protein>
<evidence type="ECO:0000259" key="2">
    <source>
        <dbReference type="SMART" id="SM00382"/>
    </source>
</evidence>
<dbReference type="PANTHER" id="PTHR46411">
    <property type="entry name" value="FAMILY ATPASE, PUTATIVE-RELATED"/>
    <property type="match status" value="1"/>
</dbReference>
<dbReference type="Proteomes" id="UP001590950">
    <property type="component" value="Unassembled WGS sequence"/>
</dbReference>
<feature type="domain" description="AAA+ ATPase" evidence="2">
    <location>
        <begin position="488"/>
        <end position="611"/>
    </location>
</feature>
<keyword evidence="4" id="KW-1185">Reference proteome</keyword>
<evidence type="ECO:0000313" key="3">
    <source>
        <dbReference type="EMBL" id="KAL2045080.1"/>
    </source>
</evidence>
<dbReference type="InterPro" id="IPR056599">
    <property type="entry name" value="AAA_lid_fung"/>
</dbReference>
<dbReference type="PANTHER" id="PTHR46411:SF3">
    <property type="entry name" value="AAA+ ATPASE DOMAIN-CONTAINING PROTEIN"/>
    <property type="match status" value="1"/>
</dbReference>
<dbReference type="Pfam" id="PF23232">
    <property type="entry name" value="AAA_lid_13"/>
    <property type="match status" value="1"/>
</dbReference>
<reference evidence="3 4" key="1">
    <citation type="submission" date="2024-09" db="EMBL/GenBank/DDBJ databases">
        <title>Rethinking Asexuality: The Enigmatic Case of Functional Sexual Genes in Lepraria (Stereocaulaceae).</title>
        <authorList>
            <person name="Doellman M."/>
            <person name="Sun Y."/>
            <person name="Barcenas-Pena A."/>
            <person name="Lumbsch H.T."/>
            <person name="Grewe F."/>
        </authorList>
    </citation>
    <scope>NUCLEOTIDE SEQUENCE [LARGE SCALE GENOMIC DNA]</scope>
    <source>
        <strain evidence="3 4">Mercado 3170</strain>
    </source>
</reference>
<dbReference type="CDD" id="cd19481">
    <property type="entry name" value="RecA-like_protease"/>
    <property type="match status" value="1"/>
</dbReference>
<dbReference type="EMBL" id="JBEFKJ010000008">
    <property type="protein sequence ID" value="KAL2045080.1"/>
    <property type="molecule type" value="Genomic_DNA"/>
</dbReference>
<dbReference type="SMART" id="SM00382">
    <property type="entry name" value="AAA"/>
    <property type="match status" value="1"/>
</dbReference>
<feature type="region of interest" description="Disordered" evidence="1">
    <location>
        <begin position="1"/>
        <end position="21"/>
    </location>
</feature>
<dbReference type="InterPro" id="IPR003959">
    <property type="entry name" value="ATPase_AAA_core"/>
</dbReference>
<name>A0ABR4AH49_9LECA</name>
<evidence type="ECO:0000256" key="1">
    <source>
        <dbReference type="SAM" id="MobiDB-lite"/>
    </source>
</evidence>
<organism evidence="3 4">
    <name type="scientific">Stereocaulon virgatum</name>
    <dbReference type="NCBI Taxonomy" id="373712"/>
    <lineage>
        <taxon>Eukaryota</taxon>
        <taxon>Fungi</taxon>
        <taxon>Dikarya</taxon>
        <taxon>Ascomycota</taxon>
        <taxon>Pezizomycotina</taxon>
        <taxon>Lecanoromycetes</taxon>
        <taxon>OSLEUM clade</taxon>
        <taxon>Lecanoromycetidae</taxon>
        <taxon>Lecanorales</taxon>
        <taxon>Lecanorineae</taxon>
        <taxon>Stereocaulaceae</taxon>
        <taxon>Stereocaulon</taxon>
    </lineage>
</organism>
<dbReference type="SUPFAM" id="SSF52540">
    <property type="entry name" value="P-loop containing nucleoside triphosphate hydrolases"/>
    <property type="match status" value="1"/>
</dbReference>
<feature type="region of interest" description="Disordered" evidence="1">
    <location>
        <begin position="380"/>
        <end position="405"/>
    </location>
</feature>
<sequence length="720" mass="83036">MTSVTSDGPQTPQSPIQRVNSSQESYILELERQLAAYRGTSGNQTIHHNRDGFSMRQSRSSGEIERIRAERFVNGEVGKEWKLEVKRWKRVTNRYGSSDLYEESEKIEDIRRREHEIKSGGYVLIVYDEYDCEGNKTHVFLGINSTPLLGLLRQVISFYPGDEFDVLRGKDSTDESVSFPDPCMIFFAYRKQLQQSLRQAFPEEAKKHLRLLLDFLKTEYPTTSAKLTEIEEGRCKKIRFEKLWLLYPPNTSVYACKGTEIRQMVIYSKSASTWTSRGPSSTMKLCCWEVTYEQGVFKRDFKEWSIEPYSGEKNITNLELVPAQYMPNERTLHDKLVARGQRYFELNKGASLQDYHGDRFPRVYTDEPVRVVVDEDTYWRKHPPSESTNESPAQDYGFPDGEEELLDHEGKPLDDTLLRCFPEVGVFSLRDKEWALVKIDDLKPVQFREKAFRRLVIKDEYKRIIRAMVQAYMLEKPGFSDIVSGKGRGLAILLHGPPGTGKTLTAECVAEVQKCPLFTISCGDLGTEPDQLEVKIKEVFQYAVTWKAILLLDEADIFLQERDMHDVKRNALVSIFLRELEYFDGILFLTTNRPGDIDEAFVSRIHISVELKALDQEEQRKVWAAFIKELDLSDAEKRALLKHTENFEGDRLNGRQIRNAIRTALALAQLYREHVNSGHLDTVLKIGREYAGYVERLNRMNSEEYATAVGRRASGQDPGR</sequence>
<dbReference type="InterPro" id="IPR027417">
    <property type="entry name" value="P-loop_NTPase"/>
</dbReference>
<dbReference type="Gene3D" id="3.40.50.300">
    <property type="entry name" value="P-loop containing nucleotide triphosphate hydrolases"/>
    <property type="match status" value="1"/>
</dbReference>
<evidence type="ECO:0000313" key="4">
    <source>
        <dbReference type="Proteomes" id="UP001590950"/>
    </source>
</evidence>
<dbReference type="Pfam" id="PF22942">
    <property type="entry name" value="DUF7025"/>
    <property type="match status" value="1"/>
</dbReference>